<sequence>MRFLRHSLLPALLSAAVFPRAAAQTARIAHFSHSGSEETLAEAGTLDNFGIIPPYFEVDSVQLLSDTTALEYGRWNYMHREQENLREQKTNLVTYPKRYGWGQKKQLALHYQENSPKMKVLGFDSVAAPAIPAPALKTQKAKRKKAAFLLTVPAPPHPGVWVGVAAILLFAGAGWLLGERAELAA</sequence>
<dbReference type="RefSeq" id="WP_305008928.1">
    <property type="nucleotide sequence ID" value="NZ_JAUQSY010000020.1"/>
</dbReference>
<keyword evidence="1" id="KW-1133">Transmembrane helix</keyword>
<organism evidence="3 4">
    <name type="scientific">Hymenobacter aranciens</name>
    <dbReference type="NCBI Taxonomy" id="3063996"/>
    <lineage>
        <taxon>Bacteria</taxon>
        <taxon>Pseudomonadati</taxon>
        <taxon>Bacteroidota</taxon>
        <taxon>Cytophagia</taxon>
        <taxon>Cytophagales</taxon>
        <taxon>Hymenobacteraceae</taxon>
        <taxon>Hymenobacter</taxon>
    </lineage>
</organism>
<name>A0ABT9BGT8_9BACT</name>
<keyword evidence="2" id="KW-0732">Signal</keyword>
<dbReference type="Proteomes" id="UP001176429">
    <property type="component" value="Unassembled WGS sequence"/>
</dbReference>
<keyword evidence="1" id="KW-0472">Membrane</keyword>
<evidence type="ECO:0000313" key="3">
    <source>
        <dbReference type="EMBL" id="MDO7877491.1"/>
    </source>
</evidence>
<comment type="caution">
    <text evidence="3">The sequence shown here is derived from an EMBL/GenBank/DDBJ whole genome shotgun (WGS) entry which is preliminary data.</text>
</comment>
<feature type="chain" id="PRO_5046077401" evidence="2">
    <location>
        <begin position="23"/>
        <end position="185"/>
    </location>
</feature>
<evidence type="ECO:0000256" key="1">
    <source>
        <dbReference type="SAM" id="Phobius"/>
    </source>
</evidence>
<dbReference type="EMBL" id="JAUQSY010000020">
    <property type="protein sequence ID" value="MDO7877491.1"/>
    <property type="molecule type" value="Genomic_DNA"/>
</dbReference>
<evidence type="ECO:0000256" key="2">
    <source>
        <dbReference type="SAM" id="SignalP"/>
    </source>
</evidence>
<reference evidence="3" key="1">
    <citation type="submission" date="2023-07" db="EMBL/GenBank/DDBJ databases">
        <authorList>
            <person name="Kim M.K."/>
        </authorList>
    </citation>
    <scope>NUCLEOTIDE SEQUENCE</scope>
    <source>
        <strain evidence="3">ASUV-10-1</strain>
    </source>
</reference>
<proteinExistence type="predicted"/>
<keyword evidence="4" id="KW-1185">Reference proteome</keyword>
<protein>
    <submittedName>
        <fullName evidence="3">Uncharacterized protein</fullName>
    </submittedName>
</protein>
<feature type="transmembrane region" description="Helical" evidence="1">
    <location>
        <begin position="159"/>
        <end position="178"/>
    </location>
</feature>
<gene>
    <name evidence="3" type="ORF">Q5H93_22320</name>
</gene>
<accession>A0ABT9BGT8</accession>
<keyword evidence="1" id="KW-0812">Transmembrane</keyword>
<feature type="signal peptide" evidence="2">
    <location>
        <begin position="1"/>
        <end position="22"/>
    </location>
</feature>
<evidence type="ECO:0000313" key="4">
    <source>
        <dbReference type="Proteomes" id="UP001176429"/>
    </source>
</evidence>